<evidence type="ECO:0000259" key="1">
    <source>
        <dbReference type="PROSITE" id="PS51186"/>
    </source>
</evidence>
<protein>
    <recommendedName>
        <fullName evidence="1">N-acetyltransferase domain-containing protein</fullName>
    </recommendedName>
</protein>
<dbReference type="GO" id="GO:0016747">
    <property type="term" value="F:acyltransferase activity, transferring groups other than amino-acyl groups"/>
    <property type="evidence" value="ECO:0007669"/>
    <property type="project" value="InterPro"/>
</dbReference>
<keyword evidence="3" id="KW-1185">Reference proteome</keyword>
<organism evidence="2 3">
    <name type="scientific">Halorubrum persicum</name>
    <dbReference type="NCBI Taxonomy" id="1383844"/>
    <lineage>
        <taxon>Archaea</taxon>
        <taxon>Methanobacteriati</taxon>
        <taxon>Methanobacteriota</taxon>
        <taxon>Stenosarchaea group</taxon>
        <taxon>Halobacteria</taxon>
        <taxon>Halobacteriales</taxon>
        <taxon>Haloferacaceae</taxon>
        <taxon>Halorubrum</taxon>
    </lineage>
</organism>
<dbReference type="SUPFAM" id="SSF55729">
    <property type="entry name" value="Acyl-CoA N-acyltransferases (Nat)"/>
    <property type="match status" value="1"/>
</dbReference>
<feature type="domain" description="N-acetyltransferase" evidence="1">
    <location>
        <begin position="208"/>
        <end position="340"/>
    </location>
</feature>
<dbReference type="Pfam" id="PF00583">
    <property type="entry name" value="Acetyltransf_1"/>
    <property type="match status" value="1"/>
</dbReference>
<dbReference type="OrthoDB" id="350047at2157"/>
<dbReference type="PROSITE" id="PS51186">
    <property type="entry name" value="GNAT"/>
    <property type="match status" value="1"/>
</dbReference>
<dbReference type="CDD" id="cd04301">
    <property type="entry name" value="NAT_SF"/>
    <property type="match status" value="1"/>
</dbReference>
<reference evidence="2 3" key="1">
    <citation type="journal article" date="2014" name="Front. Microbiol.">
        <title>Population and genomic analysis of the genus Halorubrum.</title>
        <authorList>
            <person name="Fullmer M.S."/>
            <person name="Soucy S.M."/>
            <person name="Swithers K.S."/>
            <person name="Makkay A.M."/>
            <person name="Wheeler R."/>
            <person name="Ventosa A."/>
            <person name="Gogarten J.P."/>
            <person name="Papke R.T."/>
        </authorList>
    </citation>
    <scope>NUCLEOTIDE SEQUENCE [LARGE SCALE GENOMIC DNA]</scope>
    <source>
        <strain evidence="2 3">C49</strain>
    </source>
</reference>
<gene>
    <name evidence="2" type="ORF">DJ69_02610</name>
</gene>
<dbReference type="RefSeq" id="WP_099254181.1">
    <property type="nucleotide sequence ID" value="NZ_NHOA01000017.1"/>
</dbReference>
<evidence type="ECO:0000313" key="3">
    <source>
        <dbReference type="Proteomes" id="UP000222824"/>
    </source>
</evidence>
<name>A0A2G1WMA9_9EURY</name>
<dbReference type="GeneID" id="69313798"/>
<dbReference type="EMBL" id="NHOA01000017">
    <property type="protein sequence ID" value="PHQ40093.1"/>
    <property type="molecule type" value="Genomic_DNA"/>
</dbReference>
<dbReference type="Gene3D" id="3.40.630.30">
    <property type="match status" value="1"/>
</dbReference>
<dbReference type="InterPro" id="IPR016181">
    <property type="entry name" value="Acyl_CoA_acyltransferase"/>
</dbReference>
<evidence type="ECO:0000313" key="2">
    <source>
        <dbReference type="EMBL" id="PHQ40093.1"/>
    </source>
</evidence>
<proteinExistence type="predicted"/>
<comment type="caution">
    <text evidence="2">The sequence shown here is derived from an EMBL/GenBank/DDBJ whole genome shotgun (WGS) entry which is preliminary data.</text>
</comment>
<accession>A0A2G1WMA9</accession>
<dbReference type="Proteomes" id="UP000222824">
    <property type="component" value="Unassembled WGS sequence"/>
</dbReference>
<dbReference type="InterPro" id="IPR000182">
    <property type="entry name" value="GNAT_dom"/>
</dbReference>
<sequence>MSLNIPLPAGLGDYAWLETLVQREEIDQTIPLYIEADDGIEVVAVSLLCEDDLRMIYRAPNGWQLLTEYELSEDPIIHVDDLLDAVVAFVGTDARVVQKLAQELGEKLEEHWKMGFVPYSQSGKGDKFEELRQDCNCSGIDDPSIERVPGMSEIEESAEFRCHNCMSLYGIEYQGRRIDLDEVFSAEWLFTNSTPDDIVEIGAEDSFLVYSDGRPIDKTERVIGAMTSYGGDTSSSFARYIPENHQGLLYIRDDDAAGYVTWEELDGIQVLRQLYVRDHYRRRGIAEELIQTWCQEYCEDGVYYIDEPNDKSRSLFSKLGHIDGDGEYEAIELYPIRGVGNSLDGSQTLPQ</sequence>
<dbReference type="AlphaFoldDB" id="A0A2G1WMA9"/>